<feature type="domain" description="Solute-binding protein family 5" evidence="4">
    <location>
        <begin position="64"/>
        <end position="427"/>
    </location>
</feature>
<dbReference type="InterPro" id="IPR039424">
    <property type="entry name" value="SBP_5"/>
</dbReference>
<organism evidence="5 6">
    <name type="scientific">Gemmobacter megaterium</name>
    <dbReference type="NCBI Taxonomy" id="1086013"/>
    <lineage>
        <taxon>Bacteria</taxon>
        <taxon>Pseudomonadati</taxon>
        <taxon>Pseudomonadota</taxon>
        <taxon>Alphaproteobacteria</taxon>
        <taxon>Rhodobacterales</taxon>
        <taxon>Paracoccaceae</taxon>
        <taxon>Gemmobacter</taxon>
    </lineage>
</organism>
<evidence type="ECO:0000256" key="2">
    <source>
        <dbReference type="ARBA" id="ARBA00005695"/>
    </source>
</evidence>
<dbReference type="Pfam" id="PF00496">
    <property type="entry name" value="SBP_bac_5"/>
    <property type="match status" value="1"/>
</dbReference>
<proteinExistence type="inferred from homology"/>
<dbReference type="GO" id="GO:0043190">
    <property type="term" value="C:ATP-binding cassette (ABC) transporter complex"/>
    <property type="evidence" value="ECO:0007669"/>
    <property type="project" value="InterPro"/>
</dbReference>
<dbReference type="AlphaFoldDB" id="A0A1N7N293"/>
<evidence type="ECO:0000256" key="3">
    <source>
        <dbReference type="SAM" id="SignalP"/>
    </source>
</evidence>
<feature type="chain" id="PRO_5009943565" evidence="3">
    <location>
        <begin position="21"/>
        <end position="512"/>
    </location>
</feature>
<dbReference type="SUPFAM" id="SSF53850">
    <property type="entry name" value="Periplasmic binding protein-like II"/>
    <property type="match status" value="1"/>
</dbReference>
<gene>
    <name evidence="5" type="ORF">SAMN05421774_10366</name>
</gene>
<dbReference type="InterPro" id="IPR030678">
    <property type="entry name" value="Peptide/Ni-bd"/>
</dbReference>
<dbReference type="Proteomes" id="UP000186141">
    <property type="component" value="Unassembled WGS sequence"/>
</dbReference>
<dbReference type="PANTHER" id="PTHR30290">
    <property type="entry name" value="PERIPLASMIC BINDING COMPONENT OF ABC TRANSPORTER"/>
    <property type="match status" value="1"/>
</dbReference>
<comment type="subcellular location">
    <subcellularLocation>
        <location evidence="1">Periplasm</location>
    </subcellularLocation>
</comment>
<protein>
    <submittedName>
        <fullName evidence="5">Peptide/nickel transport system substrate-binding protein</fullName>
    </submittedName>
</protein>
<dbReference type="Gene3D" id="3.10.105.10">
    <property type="entry name" value="Dipeptide-binding Protein, Domain 3"/>
    <property type="match status" value="1"/>
</dbReference>
<dbReference type="GO" id="GO:1904680">
    <property type="term" value="F:peptide transmembrane transporter activity"/>
    <property type="evidence" value="ECO:0007669"/>
    <property type="project" value="TreeGrafter"/>
</dbReference>
<evidence type="ECO:0000256" key="1">
    <source>
        <dbReference type="ARBA" id="ARBA00004418"/>
    </source>
</evidence>
<dbReference type="PIRSF" id="PIRSF002741">
    <property type="entry name" value="MppA"/>
    <property type="match status" value="1"/>
</dbReference>
<dbReference type="InterPro" id="IPR000914">
    <property type="entry name" value="SBP_5_dom"/>
</dbReference>
<accession>A0A1N7N293</accession>
<evidence type="ECO:0000259" key="4">
    <source>
        <dbReference type="Pfam" id="PF00496"/>
    </source>
</evidence>
<feature type="signal peptide" evidence="3">
    <location>
        <begin position="1"/>
        <end position="20"/>
    </location>
</feature>
<evidence type="ECO:0000313" key="6">
    <source>
        <dbReference type="Proteomes" id="UP000186141"/>
    </source>
</evidence>
<evidence type="ECO:0000313" key="5">
    <source>
        <dbReference type="EMBL" id="SIS92442.1"/>
    </source>
</evidence>
<dbReference type="RefSeq" id="WP_076530390.1">
    <property type="nucleotide sequence ID" value="NZ_BMEH01000003.1"/>
</dbReference>
<dbReference type="GO" id="GO:0015833">
    <property type="term" value="P:peptide transport"/>
    <property type="evidence" value="ECO:0007669"/>
    <property type="project" value="TreeGrafter"/>
</dbReference>
<comment type="similarity">
    <text evidence="2">Belongs to the bacterial solute-binding protein 5 family.</text>
</comment>
<dbReference type="STRING" id="1086013.SAMN05421774_10366"/>
<sequence length="512" mass="55665">MRTILISTLMLGMLGAPATAQTIVASIAQDVRSTNPGVNRDDTTDGVVLHMVEGLVGYREDGSVGPLLAKSVEMSADGLTYTFPLRDGVTFHNGASLTAEDVLWNWARYMDPATEWRCLAEFDGRNGVKVEDISAPDPMTIVMRINKPNAVFLDALARTDCGMAGILHPDSLAADGSWDRPIGTGPYKFAAWKRGESFEMVAFDGYVSPPGDKPDGYVGAKTPRAEAIRLHVISDPETIKAGLLSGTLDLAAVASTDVPMFRSNTDFNVADSMDASKHTLSLQTADPLMSNVALRQAIAAAIDLPMLVAQVTNGMGQPNASAVFPQSMYYSDIQKQQFGHDPARVRDLLAEAGYKGEPITIIANKRPTTPSFETAVVAQAMMQAAGINAKIEVMEWATQLSRYFSGNYQMMSFSYSSRFDPALSFEQFSGPFDGKSGKVWHNPEALALIDEVKAVSDPARRQAIFDALHQMYLNDVPMIIYSNGLNDIVTSARLTGDVSWQSKLRLWEVTKQ</sequence>
<dbReference type="GO" id="GO:0030288">
    <property type="term" value="C:outer membrane-bounded periplasmic space"/>
    <property type="evidence" value="ECO:0007669"/>
    <property type="project" value="UniProtKB-ARBA"/>
</dbReference>
<reference evidence="5 6" key="1">
    <citation type="submission" date="2017-01" db="EMBL/GenBank/DDBJ databases">
        <authorList>
            <person name="Mah S.A."/>
            <person name="Swanson W.J."/>
            <person name="Moy G.W."/>
            <person name="Vacquier V.D."/>
        </authorList>
    </citation>
    <scope>NUCLEOTIDE SEQUENCE [LARGE SCALE GENOMIC DNA]</scope>
    <source>
        <strain evidence="5 6">DSM 26375</strain>
    </source>
</reference>
<dbReference type="EMBL" id="FTOT01000003">
    <property type="protein sequence ID" value="SIS92442.1"/>
    <property type="molecule type" value="Genomic_DNA"/>
</dbReference>
<keyword evidence="6" id="KW-1185">Reference proteome</keyword>
<dbReference type="Gene3D" id="3.90.76.10">
    <property type="entry name" value="Dipeptide-binding Protein, Domain 1"/>
    <property type="match status" value="1"/>
</dbReference>
<keyword evidence="3" id="KW-0732">Signal</keyword>
<dbReference type="OrthoDB" id="9803988at2"/>
<dbReference type="Gene3D" id="3.40.190.10">
    <property type="entry name" value="Periplasmic binding protein-like II"/>
    <property type="match status" value="1"/>
</dbReference>
<name>A0A1N7N293_9RHOB</name>